<evidence type="ECO:0000313" key="4">
    <source>
        <dbReference type="EMBL" id="GAK47327.1"/>
    </source>
</evidence>
<dbReference type="InterPro" id="IPR038200">
    <property type="entry name" value="GW_dom_sf"/>
</dbReference>
<dbReference type="Gene3D" id="2.30.30.170">
    <property type="match status" value="1"/>
</dbReference>
<dbReference type="EMBL" id="BBJM01000004">
    <property type="protein sequence ID" value="GAK47327.1"/>
    <property type="molecule type" value="Genomic_DNA"/>
</dbReference>
<gene>
    <name evidence="4" type="ORF">LOSG293_040730</name>
</gene>
<dbReference type="STRING" id="1291743.LOSG293_040730"/>
<proteinExistence type="predicted"/>
<comment type="caution">
    <text evidence="4">The sequence shown here is derived from an EMBL/GenBank/DDBJ whole genome shotgun (WGS) entry which is preliminary data.</text>
</comment>
<dbReference type="RefSeq" id="WP_051907170.1">
    <property type="nucleotide sequence ID" value="NZ_BBJM01000004.1"/>
</dbReference>
<protein>
    <submittedName>
        <fullName evidence="4">Surface layer protein</fullName>
    </submittedName>
</protein>
<dbReference type="eggNOG" id="ENOG503242P">
    <property type="taxonomic scope" value="Bacteria"/>
</dbReference>
<dbReference type="SUPFAM" id="SSF82057">
    <property type="entry name" value="Prokaryotic SH3-related domain"/>
    <property type="match status" value="1"/>
</dbReference>
<name>A0A081BH09_9LACO</name>
<feature type="domain" description="GW" evidence="3">
    <location>
        <begin position="52"/>
        <end position="120"/>
    </location>
</feature>
<evidence type="ECO:0000256" key="2">
    <source>
        <dbReference type="SAM" id="SignalP"/>
    </source>
</evidence>
<organism evidence="4 5">
    <name type="scientific">Secundilactobacillus oryzae JCM 18671</name>
    <dbReference type="NCBI Taxonomy" id="1291743"/>
    <lineage>
        <taxon>Bacteria</taxon>
        <taxon>Bacillati</taxon>
        <taxon>Bacillota</taxon>
        <taxon>Bacilli</taxon>
        <taxon>Lactobacillales</taxon>
        <taxon>Lactobacillaceae</taxon>
        <taxon>Secundilactobacillus</taxon>
    </lineage>
</organism>
<feature type="domain" description="GW" evidence="3">
    <location>
        <begin position="159"/>
        <end position="230"/>
    </location>
</feature>
<dbReference type="InterPro" id="IPR025987">
    <property type="entry name" value="GW_dom"/>
</dbReference>
<dbReference type="OrthoDB" id="2329257at2"/>
<evidence type="ECO:0000313" key="5">
    <source>
        <dbReference type="Proteomes" id="UP000028700"/>
    </source>
</evidence>
<dbReference type="Pfam" id="PF13457">
    <property type="entry name" value="GW"/>
    <property type="match status" value="2"/>
</dbReference>
<feature type="chain" id="PRO_5001755136" evidence="2">
    <location>
        <begin position="32"/>
        <end position="425"/>
    </location>
</feature>
<feature type="signal peptide" evidence="2">
    <location>
        <begin position="1"/>
        <end position="31"/>
    </location>
</feature>
<evidence type="ECO:0000256" key="1">
    <source>
        <dbReference type="ARBA" id="ARBA00022729"/>
    </source>
</evidence>
<keyword evidence="1 2" id="KW-0732">Signal</keyword>
<keyword evidence="5" id="KW-1185">Reference proteome</keyword>
<dbReference type="Proteomes" id="UP000028700">
    <property type="component" value="Unassembled WGS sequence"/>
</dbReference>
<accession>A0A081BH09</accession>
<reference evidence="4" key="1">
    <citation type="journal article" date="2014" name="Genome Announc.">
        <title>Draft Genome Sequence of Lactobacillus oryzae Strain SG293T.</title>
        <authorList>
            <person name="Tanizawa Y."/>
            <person name="Fujisawa T."/>
            <person name="Mochizuki T."/>
            <person name="Kaminuma E."/>
            <person name="Nakamura Y."/>
            <person name="Tohno M."/>
        </authorList>
    </citation>
    <scope>NUCLEOTIDE SEQUENCE [LARGE SCALE GENOMIC DNA]</scope>
    <source>
        <strain evidence="4">SG293</strain>
    </source>
</reference>
<sequence length="425" mass="44562">MQSSLKKSLYLGLAALSFVAAAGVATSSADAASKATIKSNTALTTAGSTRNVTFTGTNALYSKPGTVKGSKVVATTTTVKRLAASKNGQDNVRAYRVATTNRGSVYYKVVTFDGSYRGWVYGGKSTDKFAGGVASFATTTEAKVPSTLNAPYYTLAKTDASVNDGTTTTYKAPAWSQYKVGRTMKDASAYKTNLLQVSKAATTREGDTWVYVTDVTNGKLTGWVKASALKATTDVPASEGVTINYTDKATGKVVSSHVVPFKADDSTLAKLTMDIYTDKKAANNELHNNMPAGYSVADGNAWGSVADAKAATKGSTLVFYVTANAKKSVTISDSLEIASDGTTKTLVFSGKAFTQWNDAKAAFAKDPTVTDLDGKIIDSSVLKTALKNAGFDTITADDGTVYTLNTSVLPSNVAFGKNINLIYSK</sequence>
<evidence type="ECO:0000259" key="3">
    <source>
        <dbReference type="Pfam" id="PF13457"/>
    </source>
</evidence>
<dbReference type="AlphaFoldDB" id="A0A081BH09"/>